<keyword evidence="1" id="KW-0812">Transmembrane</keyword>
<sequence length="154" mass="17164">MEYLVVKWLHVLSSTFLFGTGVGSAYYMLFTSLGREPRAVAQVVAHVVRADWMFTATTMVFQPLSGFYLIHLAGYPWSSAWIVWSIVLYGVAGACWLPVVGLQIRMRRLARQAADAGQALPPQYFRDLKLWAALGVPAFFALVAVFYLMVAKPA</sequence>
<proteinExistence type="predicted"/>
<accession>A0A2S5T0K5</accession>
<evidence type="ECO:0000313" key="4">
    <source>
        <dbReference type="Proteomes" id="UP000239406"/>
    </source>
</evidence>
<evidence type="ECO:0000313" key="5">
    <source>
        <dbReference type="Proteomes" id="UP000294772"/>
    </source>
</evidence>
<evidence type="ECO:0000256" key="1">
    <source>
        <dbReference type="SAM" id="Phobius"/>
    </source>
</evidence>
<feature type="transmembrane region" description="Helical" evidence="1">
    <location>
        <begin position="6"/>
        <end position="29"/>
    </location>
</feature>
<dbReference type="EMBL" id="PSNY01000024">
    <property type="protein sequence ID" value="PPE68534.1"/>
    <property type="molecule type" value="Genomic_DNA"/>
</dbReference>
<protein>
    <submittedName>
        <fullName evidence="2">DUF2269 domain-containing protein</fullName>
    </submittedName>
    <submittedName>
        <fullName evidence="3">Membrane protein</fullName>
    </submittedName>
</protein>
<reference evidence="2 4" key="1">
    <citation type="submission" date="2018-02" db="EMBL/GenBank/DDBJ databases">
        <title>Reclassifiation of [Polyangium] brachysporum DSM 7029 as Guopingzhaonella breviflexa gen. nov., sp. nov., a member of the family Comamonadaceae.</title>
        <authorList>
            <person name="Tang B."/>
        </authorList>
    </citation>
    <scope>NUCLEOTIDE SEQUENCE [LARGE SCALE GENOMIC DNA]</scope>
    <source>
        <strain evidence="2 4">DSM 15344</strain>
    </source>
</reference>
<comment type="caution">
    <text evidence="2">The sequence shown here is derived from an EMBL/GenBank/DDBJ whole genome shotgun (WGS) entry which is preliminary data.</text>
</comment>
<keyword evidence="1" id="KW-1133">Transmembrane helix</keyword>
<gene>
    <name evidence="2" type="ORF">C1702_16475</name>
    <name evidence="3" type="ORF">EV676_102495</name>
</gene>
<feature type="transmembrane region" description="Helical" evidence="1">
    <location>
        <begin position="130"/>
        <end position="150"/>
    </location>
</feature>
<reference evidence="3 5" key="2">
    <citation type="submission" date="2019-03" db="EMBL/GenBank/DDBJ databases">
        <title>Genomic Encyclopedia of Type Strains, Phase IV (KMG-IV): sequencing the most valuable type-strain genomes for metagenomic binning, comparative biology and taxonomic classification.</title>
        <authorList>
            <person name="Goeker M."/>
        </authorList>
    </citation>
    <scope>NUCLEOTIDE SEQUENCE [LARGE SCALE GENOMIC DNA]</scope>
    <source>
        <strain evidence="3 5">DSM 15264</strain>
    </source>
</reference>
<dbReference type="EMBL" id="SLXF01000002">
    <property type="protein sequence ID" value="TCP08983.1"/>
    <property type="molecule type" value="Genomic_DNA"/>
</dbReference>
<dbReference type="Proteomes" id="UP000239406">
    <property type="component" value="Unassembled WGS sequence"/>
</dbReference>
<evidence type="ECO:0000313" key="2">
    <source>
        <dbReference type="EMBL" id="PPE68534.1"/>
    </source>
</evidence>
<dbReference type="OrthoDB" id="9786302at2"/>
<feature type="transmembrane region" description="Helical" evidence="1">
    <location>
        <begin position="82"/>
        <end position="102"/>
    </location>
</feature>
<name>A0A2S5T0K5_9BURK</name>
<evidence type="ECO:0000313" key="3">
    <source>
        <dbReference type="EMBL" id="TCP08983.1"/>
    </source>
</evidence>
<dbReference type="Pfam" id="PF10027">
    <property type="entry name" value="DUF2269"/>
    <property type="match status" value="1"/>
</dbReference>
<feature type="transmembrane region" description="Helical" evidence="1">
    <location>
        <begin position="50"/>
        <end position="70"/>
    </location>
</feature>
<keyword evidence="4" id="KW-1185">Reference proteome</keyword>
<organism evidence="2 4">
    <name type="scientific">Caldimonas thermodepolymerans</name>
    <dbReference type="NCBI Taxonomy" id="215580"/>
    <lineage>
        <taxon>Bacteria</taxon>
        <taxon>Pseudomonadati</taxon>
        <taxon>Pseudomonadota</taxon>
        <taxon>Betaproteobacteria</taxon>
        <taxon>Burkholderiales</taxon>
        <taxon>Sphaerotilaceae</taxon>
        <taxon>Caldimonas</taxon>
    </lineage>
</organism>
<dbReference type="InterPro" id="IPR018729">
    <property type="entry name" value="DUF2269_transmembrane"/>
</dbReference>
<keyword evidence="1" id="KW-0472">Membrane</keyword>
<dbReference type="Proteomes" id="UP000294772">
    <property type="component" value="Unassembled WGS sequence"/>
</dbReference>
<dbReference type="RefSeq" id="WP_104358808.1">
    <property type="nucleotide sequence ID" value="NZ_CALFFA010000017.1"/>
</dbReference>
<dbReference type="AlphaFoldDB" id="A0A2S5T0K5"/>